<organism evidence="1 2">
    <name type="scientific">Sphaerisporangium siamense</name>
    <dbReference type="NCBI Taxonomy" id="795645"/>
    <lineage>
        <taxon>Bacteria</taxon>
        <taxon>Bacillati</taxon>
        <taxon>Actinomycetota</taxon>
        <taxon>Actinomycetes</taxon>
        <taxon>Streptosporangiales</taxon>
        <taxon>Streptosporangiaceae</taxon>
        <taxon>Sphaerisporangium</taxon>
    </lineage>
</organism>
<protein>
    <submittedName>
        <fullName evidence="1">Uncharacterized protein</fullName>
    </submittedName>
</protein>
<dbReference type="AlphaFoldDB" id="A0A7W7G882"/>
<gene>
    <name evidence="1" type="ORF">BJ982_000838</name>
</gene>
<reference evidence="1 2" key="1">
    <citation type="submission" date="2020-08" db="EMBL/GenBank/DDBJ databases">
        <title>Sequencing the genomes of 1000 actinobacteria strains.</title>
        <authorList>
            <person name="Klenk H.-P."/>
        </authorList>
    </citation>
    <scope>NUCLEOTIDE SEQUENCE [LARGE SCALE GENOMIC DNA]</scope>
    <source>
        <strain evidence="1 2">DSM 45784</strain>
    </source>
</reference>
<comment type="caution">
    <text evidence="1">The sequence shown here is derived from an EMBL/GenBank/DDBJ whole genome shotgun (WGS) entry which is preliminary data.</text>
</comment>
<accession>A0A7W7G882</accession>
<sequence length="167" mass="16970">MAFRLTSYFELLAEVTSPLDLSTVSNPLEVRKQMALAQGAGAGQADMMWSDQRTITASGTDALDLAGALPGPFGGNLTFARIKAIVLIAAAGNTNNVNLVMPASNGAPLFLAAGDGIGIRPGGMFFWFDPSATGVAVTAGTGDLLNVINAGAGTPVTYDIHLVGAST</sequence>
<dbReference type="RefSeq" id="WP_184876718.1">
    <property type="nucleotide sequence ID" value="NZ_BOOV01000052.1"/>
</dbReference>
<name>A0A7W7G882_9ACTN</name>
<dbReference type="Proteomes" id="UP000542210">
    <property type="component" value="Unassembled WGS sequence"/>
</dbReference>
<dbReference type="EMBL" id="JACHND010000001">
    <property type="protein sequence ID" value="MBB4699294.1"/>
    <property type="molecule type" value="Genomic_DNA"/>
</dbReference>
<evidence type="ECO:0000313" key="2">
    <source>
        <dbReference type="Proteomes" id="UP000542210"/>
    </source>
</evidence>
<evidence type="ECO:0000313" key="1">
    <source>
        <dbReference type="EMBL" id="MBB4699294.1"/>
    </source>
</evidence>
<keyword evidence="2" id="KW-1185">Reference proteome</keyword>
<proteinExistence type="predicted"/>